<gene>
    <name evidence="3" type="ORF">POL67_38890</name>
</gene>
<reference evidence="3 4" key="1">
    <citation type="submission" date="2022-11" db="EMBL/GenBank/DDBJ databases">
        <title>Minimal conservation of predation-associated metabolite biosynthetic gene clusters underscores biosynthetic potential of Myxococcota including descriptions for ten novel species: Archangium lansinium sp. nov., Myxococcus landrumus sp. nov., Nannocystis bai.</title>
        <authorList>
            <person name="Ahearne A."/>
            <person name="Stevens C."/>
            <person name="Dowd S."/>
        </authorList>
    </citation>
    <scope>NUCLEOTIDE SEQUENCE [LARGE SCALE GENOMIC DNA]</scope>
    <source>
        <strain evidence="3 4">RJM3</strain>
    </source>
</reference>
<comment type="caution">
    <text evidence="3">The sequence shown here is derived from an EMBL/GenBank/DDBJ whole genome shotgun (WGS) entry which is preliminary data.</text>
</comment>
<sequence length="809" mass="90413">MSDLEPHIDRLLAWYTTKARPFLEQHAPLSLESIDKRKSDVEKLSRSVDDEVAVCFLGDAGVGKSTLLNAIVSPDVNVLPHGGIGPLTAQATAVRYAENPYFRATYLSKSALNRILFALARTHELAQKRAERASLSAELGQELDEEDRREAESALPVQEADAPAENGKLDAYKKQVRLLIQGRQEGELDLPYLIEGLCAALGQKPRFGLTIADADATRIERIRQCLRVATGDGVHRERRADGDRKGFLAELREHASGFLAPLIKSLEVGWNSEALRGGLVLVDLPGVGVANDEYRKVTSEWVRTHAQAVVLVVGNRGVTEASAELLRSTGFLARMLHDSHDPSAKLASLSVAVVKVDEIAESDWLQEKSVDPETARKWNVHFRENCERAVHLAQQQMRAQLDKLVADGPQATIDERREAVARILETMQVHAVSAPQYRLFKKDDDEAPPRIKSAEESRMPELVTSLQKVAKDHRGLRKERAKAAAADFQKRVFTVIDLVRAQWEENARAEKEAQELREELETFLAPKQRELDARQGAFREFLRESIPKEIEARIAEAALAAQVDIGKQLRTLGDMHWATLRATVRKGGAHETRSGKHVDLPNHLATRFEEPVASVWSKHILTELRKRTKELGADYVGMVGEVVAWARGQEARVKPRIVEALHESLDAQTKELATVGKDAVDDLKNKVRNELHGKLIKKVRQSCEKFVEEKKDVGPGVKQRILDHFRDELAETVVEGARPVATKVLLSNYKEVQQEIGERLSVYRNPLEAARDAIVQSHEDGVRRSDAQKRRRVLEEIEAILAEVPRGDA</sequence>
<dbReference type="PANTHER" id="PTHR36681">
    <property type="entry name" value="NUCLEAR GTPASE, GERMINAL CENTER-ASSOCIATED, TANDEM DUPLICATE 3"/>
    <property type="match status" value="1"/>
</dbReference>
<accession>A0ABT5EZU9</accession>
<dbReference type="RefSeq" id="WP_271925786.1">
    <property type="nucleotide sequence ID" value="NZ_JAQNDO010000001.1"/>
</dbReference>
<dbReference type="Proteomes" id="UP001221411">
    <property type="component" value="Unassembled WGS sequence"/>
</dbReference>
<dbReference type="Gene3D" id="3.40.50.300">
    <property type="entry name" value="P-loop containing nucleotide triphosphate hydrolases"/>
    <property type="match status" value="1"/>
</dbReference>
<dbReference type="SUPFAM" id="SSF52540">
    <property type="entry name" value="P-loop containing nucleoside triphosphate hydrolases"/>
    <property type="match status" value="1"/>
</dbReference>
<feature type="domain" description="Dynamin N-terminal" evidence="2">
    <location>
        <begin position="54"/>
        <end position="314"/>
    </location>
</feature>
<protein>
    <submittedName>
        <fullName evidence="3">Dynamin family protein</fullName>
    </submittedName>
</protein>
<organism evidence="3 4">
    <name type="scientific">Polyangium mundeleinium</name>
    <dbReference type="NCBI Taxonomy" id="2995306"/>
    <lineage>
        <taxon>Bacteria</taxon>
        <taxon>Pseudomonadati</taxon>
        <taxon>Myxococcota</taxon>
        <taxon>Polyangia</taxon>
        <taxon>Polyangiales</taxon>
        <taxon>Polyangiaceae</taxon>
        <taxon>Polyangium</taxon>
    </lineage>
</organism>
<keyword evidence="4" id="KW-1185">Reference proteome</keyword>
<evidence type="ECO:0000313" key="4">
    <source>
        <dbReference type="Proteomes" id="UP001221411"/>
    </source>
</evidence>
<dbReference type="InterPro" id="IPR045063">
    <property type="entry name" value="Dynamin_N"/>
</dbReference>
<dbReference type="InterPro" id="IPR027417">
    <property type="entry name" value="P-loop_NTPase"/>
</dbReference>
<name>A0ABT5EZU9_9BACT</name>
<dbReference type="Pfam" id="PF00350">
    <property type="entry name" value="Dynamin_N"/>
    <property type="match status" value="1"/>
</dbReference>
<evidence type="ECO:0000256" key="1">
    <source>
        <dbReference type="SAM" id="MobiDB-lite"/>
    </source>
</evidence>
<evidence type="ECO:0000313" key="3">
    <source>
        <dbReference type="EMBL" id="MDC0747362.1"/>
    </source>
</evidence>
<feature type="region of interest" description="Disordered" evidence="1">
    <location>
        <begin position="136"/>
        <end position="164"/>
    </location>
</feature>
<proteinExistence type="predicted"/>
<dbReference type="PANTHER" id="PTHR36681:SF3">
    <property type="entry name" value="NUCLEAR GTPASE, GERMINAL CENTER-ASSOCIATED, TANDEM DUPLICATE 3"/>
    <property type="match status" value="1"/>
</dbReference>
<dbReference type="EMBL" id="JAQNDO010000001">
    <property type="protein sequence ID" value="MDC0747362.1"/>
    <property type="molecule type" value="Genomic_DNA"/>
</dbReference>
<evidence type="ECO:0000259" key="2">
    <source>
        <dbReference type="Pfam" id="PF00350"/>
    </source>
</evidence>